<dbReference type="CDD" id="cd04872">
    <property type="entry name" value="ACT_1ZPV"/>
    <property type="match status" value="1"/>
</dbReference>
<dbReference type="PROSITE" id="PS51671">
    <property type="entry name" value="ACT"/>
    <property type="match status" value="1"/>
</dbReference>
<evidence type="ECO:0000313" key="3">
    <source>
        <dbReference type="EMBL" id="AFN73659.1"/>
    </source>
</evidence>
<dbReference type="eggNOG" id="COG3830">
    <property type="taxonomic scope" value="Bacteria"/>
</dbReference>
<dbReference type="Pfam" id="PF13740">
    <property type="entry name" value="ACT_6"/>
    <property type="match status" value="1"/>
</dbReference>
<dbReference type="InterPro" id="IPR045865">
    <property type="entry name" value="ACT-like_dom_sf"/>
</dbReference>
<dbReference type="STRING" id="1191523.MROS_0416"/>
<dbReference type="InterPro" id="IPR050990">
    <property type="entry name" value="UPF0237/GcvR_regulator"/>
</dbReference>
<sequence length="142" mass="15970">MKITEDIIRKITLETIEELGLGATKDEIKNAVRSKIETMNVDNIDLKNKSLDSGRVILTSFGLNKPGIVAAVTKALAENGCDILDLSQKIMGDFFTMIMIIDITASPKDLSEVQSEMQKVAEDLKIKIYLQHEDVFRFMHRI</sequence>
<reference evidence="3 4" key="1">
    <citation type="journal article" date="2013" name="PLoS ONE">
        <title>Genomic analysis of Melioribacter roseus, facultatively anaerobic organotrophic bacterium representing a novel deep lineage within Bacteriodetes/Chlorobi group.</title>
        <authorList>
            <person name="Kadnikov V.V."/>
            <person name="Mardanov A.V."/>
            <person name="Podosokorskaya O.A."/>
            <person name="Gavrilov S.N."/>
            <person name="Kublanov I.V."/>
            <person name="Beletsky A.V."/>
            <person name="Bonch-Osmolovskaya E.A."/>
            <person name="Ravin N.V."/>
        </authorList>
    </citation>
    <scope>NUCLEOTIDE SEQUENCE [LARGE SCALE GENOMIC DNA]</scope>
    <source>
        <strain evidence="4">JCM 17771 / P3M-2</strain>
    </source>
</reference>
<name>I6ZNR3_MELRP</name>
<dbReference type="InterPro" id="IPR022986">
    <property type="entry name" value="UPF0237_ACT"/>
</dbReference>
<dbReference type="HAMAP" id="MF_01054">
    <property type="entry name" value="UPF0237"/>
    <property type="match status" value="1"/>
</dbReference>
<evidence type="ECO:0000256" key="1">
    <source>
        <dbReference type="HAMAP-Rule" id="MF_01054"/>
    </source>
</evidence>
<dbReference type="EMBL" id="CP003557">
    <property type="protein sequence ID" value="AFN73659.1"/>
    <property type="molecule type" value="Genomic_DNA"/>
</dbReference>
<proteinExistence type="inferred from homology"/>
<keyword evidence="4" id="KW-1185">Reference proteome</keyword>
<dbReference type="PANTHER" id="PTHR34875:SF6">
    <property type="entry name" value="UPF0237 PROTEIN MJ1558"/>
    <property type="match status" value="1"/>
</dbReference>
<dbReference type="NCBIfam" id="NF001220">
    <property type="entry name" value="PRK00194.1"/>
    <property type="match status" value="1"/>
</dbReference>
<gene>
    <name evidence="3" type="ordered locus">MROS_0416</name>
</gene>
<dbReference type="InterPro" id="IPR002912">
    <property type="entry name" value="ACT_dom"/>
</dbReference>
<dbReference type="PANTHER" id="PTHR34875">
    <property type="entry name" value="UPF0237 PROTEIN MJ1558"/>
    <property type="match status" value="1"/>
</dbReference>
<accession>I6ZNR3</accession>
<evidence type="ECO:0000313" key="4">
    <source>
        <dbReference type="Proteomes" id="UP000009011"/>
    </source>
</evidence>
<dbReference type="RefSeq" id="WP_014855096.1">
    <property type="nucleotide sequence ID" value="NC_018178.1"/>
</dbReference>
<organism evidence="3 4">
    <name type="scientific">Melioribacter roseus (strain DSM 23840 / JCM 17771 / VKM B-2668 / P3M-2)</name>
    <dbReference type="NCBI Taxonomy" id="1191523"/>
    <lineage>
        <taxon>Bacteria</taxon>
        <taxon>Pseudomonadati</taxon>
        <taxon>Ignavibacteriota</taxon>
        <taxon>Ignavibacteria</taxon>
        <taxon>Ignavibacteriales</taxon>
        <taxon>Melioribacteraceae</taxon>
        <taxon>Melioribacter</taxon>
    </lineage>
</organism>
<dbReference type="KEGG" id="mro:MROS_0416"/>
<dbReference type="Proteomes" id="UP000009011">
    <property type="component" value="Chromosome"/>
</dbReference>
<dbReference type="SUPFAM" id="SSF55021">
    <property type="entry name" value="ACT-like"/>
    <property type="match status" value="1"/>
</dbReference>
<dbReference type="OrthoDB" id="9803078at2"/>
<feature type="domain" description="ACT" evidence="2">
    <location>
        <begin position="57"/>
        <end position="131"/>
    </location>
</feature>
<protein>
    <recommendedName>
        <fullName evidence="1">UPF0237 protein MROS_0416</fullName>
    </recommendedName>
</protein>
<evidence type="ECO:0000259" key="2">
    <source>
        <dbReference type="PROSITE" id="PS51671"/>
    </source>
</evidence>
<dbReference type="Gene3D" id="3.30.70.260">
    <property type="match status" value="1"/>
</dbReference>
<dbReference type="AlphaFoldDB" id="I6ZNR3"/>
<dbReference type="HOGENOM" id="CLU_1718940_0_0_10"/>
<comment type="similarity">
    <text evidence="1">Belongs to the UPF0237 family.</text>
</comment>